<dbReference type="GO" id="GO:0016887">
    <property type="term" value="F:ATP hydrolysis activity"/>
    <property type="evidence" value="ECO:0007669"/>
    <property type="project" value="InterPro"/>
</dbReference>
<proteinExistence type="inferred from homology"/>
<dbReference type="SUPFAM" id="SSF52540">
    <property type="entry name" value="P-loop containing nucleoside triphosphate hydrolases"/>
    <property type="match status" value="1"/>
</dbReference>
<evidence type="ECO:0000256" key="4">
    <source>
        <dbReference type="ARBA" id="ARBA00022840"/>
    </source>
</evidence>
<keyword evidence="2" id="KW-0813">Transport</keyword>
<accession>D1YXK5</accession>
<dbReference type="EMBL" id="AP011532">
    <property type="protein sequence ID" value="BAI61177.1"/>
    <property type="molecule type" value="Genomic_DNA"/>
</dbReference>
<dbReference type="OrthoDB" id="87732at2157"/>
<keyword evidence="3" id="KW-0547">Nucleotide-binding</keyword>
<dbReference type="CDD" id="cd03230">
    <property type="entry name" value="ABC_DR_subfamily_A"/>
    <property type="match status" value="1"/>
</dbReference>
<dbReference type="KEGG" id="mpd:MCP_1105"/>
<comment type="similarity">
    <text evidence="1">Belongs to the ABC transporter superfamily.</text>
</comment>
<evidence type="ECO:0000313" key="7">
    <source>
        <dbReference type="Proteomes" id="UP000001882"/>
    </source>
</evidence>
<evidence type="ECO:0000256" key="2">
    <source>
        <dbReference type="ARBA" id="ARBA00022448"/>
    </source>
</evidence>
<dbReference type="InterPro" id="IPR003593">
    <property type="entry name" value="AAA+_ATPase"/>
</dbReference>
<dbReference type="Gene3D" id="3.40.50.300">
    <property type="entry name" value="P-loop containing nucleotide triphosphate hydrolases"/>
    <property type="match status" value="1"/>
</dbReference>
<feature type="domain" description="ABC transporter" evidence="5">
    <location>
        <begin position="2"/>
        <end position="234"/>
    </location>
</feature>
<dbReference type="GO" id="GO:0005524">
    <property type="term" value="F:ATP binding"/>
    <property type="evidence" value="ECO:0007669"/>
    <property type="project" value="UniProtKB-KW"/>
</dbReference>
<dbReference type="PANTHER" id="PTHR42711">
    <property type="entry name" value="ABC TRANSPORTER ATP-BINDING PROTEIN"/>
    <property type="match status" value="1"/>
</dbReference>
<dbReference type="InterPro" id="IPR003439">
    <property type="entry name" value="ABC_transporter-like_ATP-bd"/>
</dbReference>
<evidence type="ECO:0000256" key="1">
    <source>
        <dbReference type="ARBA" id="ARBA00005417"/>
    </source>
</evidence>
<name>D1YXK5_METPS</name>
<protein>
    <submittedName>
        <fullName evidence="6">ABC transporter ATP binding protein</fullName>
    </submittedName>
</protein>
<dbReference type="PANTHER" id="PTHR42711:SF5">
    <property type="entry name" value="ABC TRANSPORTER ATP-BINDING PROTEIN NATA"/>
    <property type="match status" value="1"/>
</dbReference>
<evidence type="ECO:0000256" key="3">
    <source>
        <dbReference type="ARBA" id="ARBA00022741"/>
    </source>
</evidence>
<dbReference type="SMART" id="SM00382">
    <property type="entry name" value="AAA"/>
    <property type="match status" value="1"/>
</dbReference>
<gene>
    <name evidence="6" type="ordered locus">MCP_1105</name>
</gene>
<dbReference type="InParanoid" id="D1YXK5"/>
<evidence type="ECO:0000259" key="5">
    <source>
        <dbReference type="PROSITE" id="PS50893"/>
    </source>
</evidence>
<reference evidence="7" key="3">
    <citation type="journal article" date="2011" name="PLoS ONE">
        <title>Genome sequence of a mesophilic hydrogenotrophic methanogen Methanocella paludicola, the first cultivated representative of the order Methanocellales.</title>
        <authorList>
            <person name="Sakai S."/>
            <person name="Takaki Y."/>
            <person name="Shimamura S."/>
            <person name="Sekine M."/>
            <person name="Tajima T."/>
            <person name="Kosugi H."/>
            <person name="Ichikawa N."/>
            <person name="Tasumi E."/>
            <person name="Hiraki A.T."/>
            <person name="Shimizu A."/>
            <person name="Kato Y."/>
            <person name="Nishiko R."/>
            <person name="Mori K."/>
            <person name="Fujita N."/>
            <person name="Imachi H."/>
            <person name="Takai K."/>
        </authorList>
    </citation>
    <scope>NUCLEOTIDE SEQUENCE [LARGE SCALE GENOMIC DNA]</scope>
    <source>
        <strain evidence="7">DSM 17711 / JCM 13418 / NBRC 101707 / SANAE</strain>
    </source>
</reference>
<dbReference type="InterPro" id="IPR027417">
    <property type="entry name" value="P-loop_NTPase"/>
</dbReference>
<evidence type="ECO:0000313" key="6">
    <source>
        <dbReference type="EMBL" id="BAI61177.1"/>
    </source>
</evidence>
<dbReference type="PROSITE" id="PS50893">
    <property type="entry name" value="ABC_TRANSPORTER_2"/>
    <property type="match status" value="1"/>
</dbReference>
<reference evidence="6 7" key="1">
    <citation type="journal article" date="2007" name="Appl. Environ. Microbiol.">
        <title>Isolation of key methanogens for global methane emission from rice paddy fields: a novel isolate affiliated with the clone cluster rice cluster I.</title>
        <authorList>
            <person name="Sakai S."/>
            <person name="Imachi H."/>
            <person name="Sekiguchi Y."/>
            <person name="Ohashi A."/>
            <person name="Harada H."/>
            <person name="Kamagata Y."/>
        </authorList>
    </citation>
    <scope>NUCLEOTIDE SEQUENCE [LARGE SCALE GENOMIC DNA]</scope>
    <source>
        <strain evidence="7">DSM 17711 / JCM 13418 / NBRC 101707 / SANAE</strain>
    </source>
</reference>
<dbReference type="AlphaFoldDB" id="D1YXK5"/>
<keyword evidence="4" id="KW-0067">ATP-binding</keyword>
<organism evidence="6 7">
    <name type="scientific">Methanocella paludicola (strain DSM 17711 / JCM 13418 / NBRC 101707 / SANAE)</name>
    <dbReference type="NCBI Taxonomy" id="304371"/>
    <lineage>
        <taxon>Archaea</taxon>
        <taxon>Methanobacteriati</taxon>
        <taxon>Methanobacteriota</taxon>
        <taxon>Stenosarchaea group</taxon>
        <taxon>Methanomicrobia</taxon>
        <taxon>Methanocellales</taxon>
        <taxon>Methanocellaceae</taxon>
        <taxon>Methanocella</taxon>
    </lineage>
</organism>
<reference evidence="6 7" key="2">
    <citation type="journal article" date="2008" name="Int. J. Syst. Evol. Microbiol.">
        <title>Methanocella paludicola gen. nov., sp. nov., a methane-producing archaeon, the first isolate of the lineage 'Rice Cluster I', and proposal of the new archaeal order Methanocellales ord. nov.</title>
        <authorList>
            <person name="Sakai S."/>
            <person name="Imachi H."/>
            <person name="Hanada S."/>
            <person name="Ohashi A."/>
            <person name="Harada H."/>
            <person name="Kamagata Y."/>
        </authorList>
    </citation>
    <scope>NUCLEOTIDE SEQUENCE [LARGE SCALE GENOMIC DNA]</scope>
    <source>
        <strain evidence="7">DSM 17711 / JCM 13418 / NBRC 101707 / SANAE</strain>
    </source>
</reference>
<keyword evidence="7" id="KW-1185">Reference proteome</keyword>
<dbReference type="InterPro" id="IPR050763">
    <property type="entry name" value="ABC_transporter_ATP-binding"/>
</dbReference>
<sequence>MIEARSLCRRFNGFTAVDSIDLQVGEGEVFGLLGPNGAGKTTTVRMLACLIRPTGGTAYVCGRDVYDPVMAREIRGMVGILTETSGFYDELSVYKNLRFYADLYHMERKTAQRNIDYYLRLFDLWDVRNSRVAGFSRGMRQKLALTRCLVHEPRILFMDEPTSGLDPESARIVRDSIRSLKAGGRTIFLCTHNLDEAERLCDRIAIIDKRILKADTPQKIKYSAYGRRVVIRLERLSDRMASIIHGMDSVRRVESEGNELVIDVNDPETDNADIADVADIVSTIVGAGGRIQYVGEQRHTLEEAYIKLVGDRVGH</sequence>
<dbReference type="eggNOG" id="arCOG00194">
    <property type="taxonomic scope" value="Archaea"/>
</dbReference>
<dbReference type="STRING" id="304371.MCP_1105"/>
<dbReference type="Proteomes" id="UP000001882">
    <property type="component" value="Chromosome"/>
</dbReference>
<dbReference type="Pfam" id="PF00005">
    <property type="entry name" value="ABC_tran"/>
    <property type="match status" value="1"/>
</dbReference>